<dbReference type="Gene3D" id="3.10.450.50">
    <property type="match status" value="2"/>
</dbReference>
<dbReference type="Pfam" id="PF07366">
    <property type="entry name" value="SnoaL"/>
    <property type="match status" value="1"/>
</dbReference>
<dbReference type="Proteomes" id="UP001320245">
    <property type="component" value="Unassembled WGS sequence"/>
</dbReference>
<evidence type="ECO:0008006" key="3">
    <source>
        <dbReference type="Google" id="ProtNLM"/>
    </source>
</evidence>
<evidence type="ECO:0000313" key="2">
    <source>
        <dbReference type="Proteomes" id="UP001320245"/>
    </source>
</evidence>
<organism evidence="1 2">
    <name type="scientific">Cytospora paraplurivora</name>
    <dbReference type="NCBI Taxonomy" id="2898453"/>
    <lineage>
        <taxon>Eukaryota</taxon>
        <taxon>Fungi</taxon>
        <taxon>Dikarya</taxon>
        <taxon>Ascomycota</taxon>
        <taxon>Pezizomycotina</taxon>
        <taxon>Sordariomycetes</taxon>
        <taxon>Sordariomycetidae</taxon>
        <taxon>Diaporthales</taxon>
        <taxon>Cytosporaceae</taxon>
        <taxon>Cytospora</taxon>
    </lineage>
</organism>
<dbReference type="InterPro" id="IPR032710">
    <property type="entry name" value="NTF2-like_dom_sf"/>
</dbReference>
<evidence type="ECO:0000313" key="1">
    <source>
        <dbReference type="EMBL" id="KAK7745570.1"/>
    </source>
</evidence>
<name>A0AAN9UFQ3_9PEZI</name>
<dbReference type="SUPFAM" id="SSF54427">
    <property type="entry name" value="NTF2-like"/>
    <property type="match status" value="2"/>
</dbReference>
<dbReference type="AlphaFoldDB" id="A0AAN9UFQ3"/>
<comment type="caution">
    <text evidence="1">The sequence shown here is derived from an EMBL/GenBank/DDBJ whole genome shotgun (WGS) entry which is preliminary data.</text>
</comment>
<keyword evidence="2" id="KW-1185">Reference proteome</keyword>
<gene>
    <name evidence="1" type="ORF">SLS53_003070</name>
</gene>
<proteinExistence type="predicted"/>
<dbReference type="EMBL" id="JAJSPL020000008">
    <property type="protein sequence ID" value="KAK7745570.1"/>
    <property type="molecule type" value="Genomic_DNA"/>
</dbReference>
<dbReference type="InterPro" id="IPR009959">
    <property type="entry name" value="Cyclase_SnoaL-like"/>
</dbReference>
<accession>A0AAN9UFQ3</accession>
<dbReference type="GO" id="GO:0030638">
    <property type="term" value="P:polyketide metabolic process"/>
    <property type="evidence" value="ECO:0007669"/>
    <property type="project" value="InterPro"/>
</dbReference>
<protein>
    <recommendedName>
        <fullName evidence="3">SnoaL-like domain-containing protein</fullName>
    </recommendedName>
</protein>
<reference evidence="1 2" key="1">
    <citation type="journal article" date="2023" name="PLoS ONE">
        <title>Cytospora paraplurivora sp. nov. isolated from orchards with fruit tree decline syndrome in Ontario, Canada.</title>
        <authorList>
            <person name="Ilyukhin E."/>
            <person name="Nguyen H.D.T."/>
            <person name="Castle A.J."/>
            <person name="Ellouze W."/>
        </authorList>
    </citation>
    <scope>NUCLEOTIDE SEQUENCE [LARGE SCALE GENOMIC DNA]</scope>
    <source>
        <strain evidence="1 2">FDS-564</strain>
    </source>
</reference>
<sequence>MESAVRGWIDCMQQRKLDGTSNYIHSEYRQNGRLFSRDTFTDYLNETGARIFQGQLEEVQVSSDSEWIWTIDDLLVAEDAQCLWGNIIIRWPRSKLRREAPSAQETGDLTVAEHSFFWFTDGKISKREFVRDWEGLQAQLPPQGCSWAVDSIGGTPVPSMNTRLRLTHEGLDQRYRTYLGLVNAKQLESALSTEFWYSQFTRNGKPRFLDEFRAELAVLFSTMSDIRADIQLLLPDASKQRIHVHVKATCTFRSSKVEVRDHITYQFVDGRISRIWQFFDMVDLETQVSAIVGQGS</sequence>